<feature type="compositionally biased region" description="Basic and acidic residues" evidence="1">
    <location>
        <begin position="1"/>
        <end position="10"/>
    </location>
</feature>
<feature type="region of interest" description="Disordered" evidence="1">
    <location>
        <begin position="117"/>
        <end position="147"/>
    </location>
</feature>
<dbReference type="EMBL" id="CCSD01000089">
    <property type="protein sequence ID" value="CDZ90810.1"/>
    <property type="molecule type" value="Genomic_DNA"/>
</dbReference>
<evidence type="ECO:0000256" key="1">
    <source>
        <dbReference type="SAM" id="MobiDB-lite"/>
    </source>
</evidence>
<sequence length="147" mass="16631">MGARRSDRAGTARSLRALTRAPSSPRQRHPPVEQPEPVPLRPGLLMLRGRPLRGRLRLLLLVLHRGRLGARGAGAHRRQRDRPGRRDLAQLRVQNLHDFAVLSSGARRFPARRTTRHRLAQPAAGSGNPDVRLRIRDARPRWPPRTP</sequence>
<reference evidence="2 3" key="1">
    <citation type="journal article" date="2014" name="Genome Announc.">
        <title>Draft Genome Sequence of Propane- and Butane-Oxidizing Actinobacterium Rhodococcus ruber IEGM 231.</title>
        <authorList>
            <person name="Ivshina I.B."/>
            <person name="Kuyukina M.S."/>
            <person name="Krivoruchko A.V."/>
            <person name="Barbe V."/>
            <person name="Fischer C."/>
        </authorList>
    </citation>
    <scope>NUCLEOTIDE SEQUENCE [LARGE SCALE GENOMIC DNA]</scope>
</reference>
<gene>
    <name evidence="2" type="ORF">RHRU231_750157</name>
</gene>
<organism evidence="2 3">
    <name type="scientific">Rhodococcus ruber</name>
    <dbReference type="NCBI Taxonomy" id="1830"/>
    <lineage>
        <taxon>Bacteria</taxon>
        <taxon>Bacillati</taxon>
        <taxon>Actinomycetota</taxon>
        <taxon>Actinomycetes</taxon>
        <taxon>Mycobacteriales</taxon>
        <taxon>Nocardiaceae</taxon>
        <taxon>Rhodococcus</taxon>
    </lineage>
</organism>
<feature type="region of interest" description="Disordered" evidence="1">
    <location>
        <begin position="1"/>
        <end position="41"/>
    </location>
</feature>
<feature type="compositionally biased region" description="Basic and acidic residues" evidence="1">
    <location>
        <begin position="131"/>
        <end position="140"/>
    </location>
</feature>
<dbReference type="Proteomes" id="UP000042997">
    <property type="component" value="Unassembled WGS sequence"/>
</dbReference>
<accession>A0A098BRH0</accession>
<dbReference type="AlphaFoldDB" id="A0A098BRH0"/>
<evidence type="ECO:0000313" key="2">
    <source>
        <dbReference type="EMBL" id="CDZ90810.1"/>
    </source>
</evidence>
<name>A0A098BRH0_9NOCA</name>
<proteinExistence type="predicted"/>
<evidence type="ECO:0000313" key="3">
    <source>
        <dbReference type="Proteomes" id="UP000042997"/>
    </source>
</evidence>
<protein>
    <submittedName>
        <fullName evidence="2">Uncharacterized protein</fullName>
    </submittedName>
</protein>